<evidence type="ECO:0000256" key="3">
    <source>
        <dbReference type="ARBA" id="ARBA00022692"/>
    </source>
</evidence>
<keyword evidence="4 8" id="KW-1133">Transmembrane helix</keyword>
<organism evidence="10 11">
    <name type="scientific">Streptomyces rugosispiralis</name>
    <dbReference type="NCBI Taxonomy" id="2967341"/>
    <lineage>
        <taxon>Bacteria</taxon>
        <taxon>Bacillati</taxon>
        <taxon>Actinomycetota</taxon>
        <taxon>Actinomycetes</taxon>
        <taxon>Kitasatosporales</taxon>
        <taxon>Streptomycetaceae</taxon>
        <taxon>Streptomyces</taxon>
    </lineage>
</organism>
<evidence type="ECO:0000256" key="6">
    <source>
        <dbReference type="ARBA" id="ARBA00023251"/>
    </source>
</evidence>
<proteinExistence type="predicted"/>
<dbReference type="Proteomes" id="UP001204746">
    <property type="component" value="Unassembled WGS sequence"/>
</dbReference>
<feature type="transmembrane region" description="Helical" evidence="8">
    <location>
        <begin position="262"/>
        <end position="287"/>
    </location>
</feature>
<evidence type="ECO:0000256" key="7">
    <source>
        <dbReference type="SAM" id="MobiDB-lite"/>
    </source>
</evidence>
<keyword evidence="6" id="KW-0046">Antibiotic resistance</keyword>
<feature type="transmembrane region" description="Helical" evidence="8">
    <location>
        <begin position="77"/>
        <end position="100"/>
    </location>
</feature>
<feature type="transmembrane region" description="Helical" evidence="8">
    <location>
        <begin position="423"/>
        <end position="442"/>
    </location>
</feature>
<comment type="subcellular location">
    <subcellularLocation>
        <location evidence="1">Cell membrane</location>
        <topology evidence="1">Multi-pass membrane protein</topology>
    </subcellularLocation>
</comment>
<evidence type="ECO:0000256" key="2">
    <source>
        <dbReference type="ARBA" id="ARBA00022448"/>
    </source>
</evidence>
<keyword evidence="11" id="KW-1185">Reference proteome</keyword>
<evidence type="ECO:0000256" key="1">
    <source>
        <dbReference type="ARBA" id="ARBA00004651"/>
    </source>
</evidence>
<evidence type="ECO:0000256" key="4">
    <source>
        <dbReference type="ARBA" id="ARBA00022989"/>
    </source>
</evidence>
<evidence type="ECO:0000313" key="11">
    <source>
        <dbReference type="Proteomes" id="UP001204746"/>
    </source>
</evidence>
<feature type="transmembrane region" description="Helical" evidence="8">
    <location>
        <begin position="388"/>
        <end position="408"/>
    </location>
</feature>
<reference evidence="10 11" key="1">
    <citation type="submission" date="2022-07" db="EMBL/GenBank/DDBJ databases">
        <authorList>
            <person name="Phongsopitanun W."/>
            <person name="Tanasupawat S."/>
        </authorList>
    </citation>
    <scope>NUCLEOTIDE SEQUENCE [LARGE SCALE GENOMIC DNA]</scope>
    <source>
        <strain evidence="10 11">RCU-064</strain>
    </source>
</reference>
<feature type="transmembrane region" description="Helical" evidence="8">
    <location>
        <begin position="12"/>
        <end position="33"/>
    </location>
</feature>
<dbReference type="PANTHER" id="PTHR42718">
    <property type="entry name" value="MAJOR FACILITATOR SUPERFAMILY MULTIDRUG TRANSPORTER MFSC"/>
    <property type="match status" value="1"/>
</dbReference>
<dbReference type="CDD" id="cd17321">
    <property type="entry name" value="MFS_MMR_MDR_like"/>
    <property type="match status" value="1"/>
</dbReference>
<protein>
    <submittedName>
        <fullName evidence="10">MFS transporter</fullName>
    </submittedName>
</protein>
<dbReference type="Pfam" id="PF07690">
    <property type="entry name" value="MFS_1"/>
    <property type="match status" value="1"/>
</dbReference>
<dbReference type="Gene3D" id="1.20.1720.10">
    <property type="entry name" value="Multidrug resistance protein D"/>
    <property type="match status" value="1"/>
</dbReference>
<evidence type="ECO:0000259" key="9">
    <source>
        <dbReference type="PROSITE" id="PS50850"/>
    </source>
</evidence>
<feature type="transmembrane region" description="Helical" evidence="8">
    <location>
        <begin position="139"/>
        <end position="157"/>
    </location>
</feature>
<dbReference type="InterPro" id="IPR036259">
    <property type="entry name" value="MFS_trans_sf"/>
</dbReference>
<feature type="transmembrane region" description="Helical" evidence="8">
    <location>
        <begin position="45"/>
        <end position="65"/>
    </location>
</feature>
<feature type="region of interest" description="Disordered" evidence="7">
    <location>
        <begin position="453"/>
        <end position="502"/>
    </location>
</feature>
<sequence length="524" mass="53890">MTSTPTTRRWALLAMSVGVFCIQLDAFALNLALPRIGRDLHAGGAGLQWVTSAYLLSTGTLMLGAGRLGDLFGRRRLLILGLAVFGASSLVCALAPALHVLVGARVVQGAGAAMVMPVGLSLLTNVYPSELRGRATGRALGIGGIATACGPFIGSALTDAVSWRAVFWLNVPLAALGAAWASRTAESYDTSAPRRVDWRGLATATAALVTLAVVVDRGRHWQWPVILAGLAAAAALLTWFVRLERVAASPLVQLTLFRNGPYVALTLAGAVANTATVMFLFVVPLTLQGQWDLSVAVAGIAFLAPALAMALAGPIAGRVPPPAAVRVMTVCLGAGALVLACLARASSLDVYLIAATAGGAVLGTANSLTLVATQGVIRPERAGEASGVTKTVITVAAGLGIALAGAVADQKRGVGSEAASDTALQTTALGCMATCVILAVWLGAHGRQRQDACPADHETASEERRRGAGSLAARPARAERAGPASPEKKTRRAGAAMGRLRRPVRRAVKMALGHRRGDRSTRSE</sequence>
<feature type="domain" description="Major facilitator superfamily (MFS) profile" evidence="9">
    <location>
        <begin position="11"/>
        <end position="448"/>
    </location>
</feature>
<evidence type="ECO:0000256" key="5">
    <source>
        <dbReference type="ARBA" id="ARBA00023136"/>
    </source>
</evidence>
<keyword evidence="5 8" id="KW-0472">Membrane</keyword>
<dbReference type="Gene3D" id="1.20.1250.20">
    <property type="entry name" value="MFS general substrate transporter like domains"/>
    <property type="match status" value="1"/>
</dbReference>
<feature type="transmembrane region" description="Helical" evidence="8">
    <location>
        <begin position="293"/>
        <end position="312"/>
    </location>
</feature>
<feature type="transmembrane region" description="Helical" evidence="8">
    <location>
        <begin position="106"/>
        <end position="127"/>
    </location>
</feature>
<accession>A0ABT1UPG7</accession>
<feature type="transmembrane region" description="Helical" evidence="8">
    <location>
        <begin position="324"/>
        <end position="345"/>
    </location>
</feature>
<feature type="compositionally biased region" description="Basic and acidic residues" evidence="7">
    <location>
        <begin position="453"/>
        <end position="466"/>
    </location>
</feature>
<comment type="caution">
    <text evidence="10">The sequence shown here is derived from an EMBL/GenBank/DDBJ whole genome shotgun (WGS) entry which is preliminary data.</text>
</comment>
<feature type="transmembrane region" description="Helical" evidence="8">
    <location>
        <begin position="351"/>
        <end position="376"/>
    </location>
</feature>
<evidence type="ECO:0000313" key="10">
    <source>
        <dbReference type="EMBL" id="MCQ8186922.1"/>
    </source>
</evidence>
<dbReference type="EMBL" id="JANIAA010000001">
    <property type="protein sequence ID" value="MCQ8186922.1"/>
    <property type="molecule type" value="Genomic_DNA"/>
</dbReference>
<dbReference type="InterPro" id="IPR011701">
    <property type="entry name" value="MFS"/>
</dbReference>
<keyword evidence="3 8" id="KW-0812">Transmembrane</keyword>
<dbReference type="PANTHER" id="PTHR42718:SF9">
    <property type="entry name" value="MAJOR FACILITATOR SUPERFAMILY MULTIDRUG TRANSPORTER MFSC"/>
    <property type="match status" value="1"/>
</dbReference>
<gene>
    <name evidence="10" type="ORF">NP777_01360</name>
</gene>
<dbReference type="SUPFAM" id="SSF103473">
    <property type="entry name" value="MFS general substrate transporter"/>
    <property type="match status" value="2"/>
</dbReference>
<evidence type="ECO:0000256" key="8">
    <source>
        <dbReference type="SAM" id="Phobius"/>
    </source>
</evidence>
<dbReference type="RefSeq" id="WP_256648118.1">
    <property type="nucleotide sequence ID" value="NZ_JANIAA010000001.1"/>
</dbReference>
<dbReference type="PRINTS" id="PR01036">
    <property type="entry name" value="TCRTETB"/>
</dbReference>
<name>A0ABT1UPG7_9ACTN</name>
<dbReference type="InterPro" id="IPR020846">
    <property type="entry name" value="MFS_dom"/>
</dbReference>
<dbReference type="PROSITE" id="PS50850">
    <property type="entry name" value="MFS"/>
    <property type="match status" value="1"/>
</dbReference>
<keyword evidence="2" id="KW-0813">Transport</keyword>
<feature type="transmembrane region" description="Helical" evidence="8">
    <location>
        <begin position="221"/>
        <end position="241"/>
    </location>
</feature>